<reference evidence="2 3" key="1">
    <citation type="submission" date="2016-05" db="EMBL/GenBank/DDBJ databases">
        <title>Draft genome sequence of a porcine commensal Rothia nasimurium.</title>
        <authorList>
            <person name="Gaiser R.A."/>
            <person name="Van Baarlen P."/>
            <person name="Wells J.M."/>
        </authorList>
    </citation>
    <scope>NUCLEOTIDE SEQUENCE [LARGE SCALE GENOMIC DNA]</scope>
    <source>
        <strain evidence="2 3">PT-32</strain>
    </source>
</reference>
<dbReference type="RefSeq" id="WP_083093670.1">
    <property type="nucleotide sequence ID" value="NZ_LXWF01000044.1"/>
</dbReference>
<comment type="caution">
    <text evidence="2">The sequence shown here is derived from an EMBL/GenBank/DDBJ whole genome shotgun (WGS) entry which is preliminary data.</text>
</comment>
<accession>A0A1Y1RMS3</accession>
<dbReference type="AlphaFoldDB" id="A0A1Y1RMS3"/>
<evidence type="ECO:0000313" key="2">
    <source>
        <dbReference type="EMBL" id="ORC15231.1"/>
    </source>
</evidence>
<organism evidence="2 3">
    <name type="scientific">Rothia nasimurium</name>
    <dbReference type="NCBI Taxonomy" id="85336"/>
    <lineage>
        <taxon>Bacteria</taxon>
        <taxon>Bacillati</taxon>
        <taxon>Actinomycetota</taxon>
        <taxon>Actinomycetes</taxon>
        <taxon>Micrococcales</taxon>
        <taxon>Micrococcaceae</taxon>
        <taxon>Rothia</taxon>
    </lineage>
</organism>
<gene>
    <name evidence="2" type="ORF">A7979_07760</name>
</gene>
<evidence type="ECO:0000256" key="1">
    <source>
        <dbReference type="SAM" id="MobiDB-lite"/>
    </source>
</evidence>
<dbReference type="Proteomes" id="UP000192359">
    <property type="component" value="Unassembled WGS sequence"/>
</dbReference>
<proteinExistence type="predicted"/>
<sequence>MPRRSSSQPRRSNSNSGAAPSKWQKACPAGRDISRILDPAPRVERAQDGDWYVQYIPSINALKTYKCPECERPIQPGVAHLVIWQQDHMFGAQRAIEERRHWHERCWATRRFW</sequence>
<protein>
    <submittedName>
        <fullName evidence="2">ATP/GTP-binding protein</fullName>
    </submittedName>
</protein>
<feature type="compositionally biased region" description="Low complexity" evidence="1">
    <location>
        <begin position="1"/>
        <end position="16"/>
    </location>
</feature>
<evidence type="ECO:0000313" key="3">
    <source>
        <dbReference type="Proteomes" id="UP000192359"/>
    </source>
</evidence>
<name>A0A1Y1RMS3_9MICC</name>
<feature type="region of interest" description="Disordered" evidence="1">
    <location>
        <begin position="1"/>
        <end position="27"/>
    </location>
</feature>
<keyword evidence="3" id="KW-1185">Reference proteome</keyword>
<dbReference type="EMBL" id="LXWF01000044">
    <property type="protein sequence ID" value="ORC15231.1"/>
    <property type="molecule type" value="Genomic_DNA"/>
</dbReference>
<dbReference type="OrthoDB" id="3381577at2"/>